<gene>
    <name evidence="3" type="ORF">C5E16_01070</name>
</gene>
<feature type="compositionally biased region" description="Polar residues" evidence="1">
    <location>
        <begin position="502"/>
        <end position="511"/>
    </location>
</feature>
<name>A0A2S5VYN7_9MICO</name>
<feature type="compositionally biased region" description="Low complexity" evidence="1">
    <location>
        <begin position="116"/>
        <end position="141"/>
    </location>
</feature>
<organism evidence="3 4">
    <name type="scientific">Clavibacter michiganensis</name>
    <dbReference type="NCBI Taxonomy" id="28447"/>
    <lineage>
        <taxon>Bacteria</taxon>
        <taxon>Bacillati</taxon>
        <taxon>Actinomycetota</taxon>
        <taxon>Actinomycetes</taxon>
        <taxon>Micrococcales</taxon>
        <taxon>Microbacteriaceae</taxon>
        <taxon>Clavibacter</taxon>
    </lineage>
</organism>
<feature type="compositionally biased region" description="Low complexity" evidence="1">
    <location>
        <begin position="179"/>
        <end position="194"/>
    </location>
</feature>
<protein>
    <submittedName>
        <fullName evidence="3">Uncharacterized protein</fullName>
    </submittedName>
</protein>
<feature type="region of interest" description="Disordered" evidence="1">
    <location>
        <begin position="159"/>
        <end position="399"/>
    </location>
</feature>
<feature type="compositionally biased region" description="Basic and acidic residues" evidence="1">
    <location>
        <begin position="160"/>
        <end position="178"/>
    </location>
</feature>
<comment type="caution">
    <text evidence="3">The sequence shown here is derived from an EMBL/GenBank/DDBJ whole genome shotgun (WGS) entry which is preliminary data.</text>
</comment>
<evidence type="ECO:0000256" key="1">
    <source>
        <dbReference type="SAM" id="MobiDB-lite"/>
    </source>
</evidence>
<keyword evidence="2" id="KW-0472">Membrane</keyword>
<sequence>MTPSHDAPDTGPTSFDDGPAPQTLGLSRREMRAAERARALALGIDEADDAPADLVPADAPDPRPDTSGPGAGPDSDSAVASSSDGAASEDAAPDASVSVVDAPGDAPQGEAPAPESARASDQVAAAPDAAAVPPASSGVGPETSAILLSGGVLTRRQLRAIREAEEAARQQRGSEHEGAPGSPSATPSAPSGDADAGGDGAADGDAAATGGRDAVAVDDAPPAGSGASVPPYVRYGRGSRATPRPRAPYGSAYRRPADVEAEAVPAQEAEEIEAVPVEDADADRETEAPERSGTPSAETPSAWPFAPIVPSGDAAGRDVDSSGEQPTVPPLAAHTPSRDEDPRPAPSLEPASWATGPASPSLEPAFGTRASAASEDLEGVDPGDRAAEPTGAAAAAADVRTPFTPPTGHWSVQDQVDEDQPHTGNHFILPTVPHAGDMQQALNSTGEIIITGSIDLPRSLGSMGTHPDRFDTADMDRILEQGDDHDHAPAGSDSEPVRASRAVSTHTSTRAVVQPPPRKRFTAPVVAAVTAGGVAVIGAGLVIVAFMTNVF</sequence>
<feature type="compositionally biased region" description="Low complexity" evidence="1">
    <location>
        <begin position="203"/>
        <end position="231"/>
    </location>
</feature>
<evidence type="ECO:0000256" key="2">
    <source>
        <dbReference type="SAM" id="Phobius"/>
    </source>
</evidence>
<keyword evidence="2" id="KW-0812">Transmembrane</keyword>
<proteinExistence type="predicted"/>
<dbReference type="Proteomes" id="UP000239241">
    <property type="component" value="Unassembled WGS sequence"/>
</dbReference>
<feature type="transmembrane region" description="Helical" evidence="2">
    <location>
        <begin position="525"/>
        <end position="547"/>
    </location>
</feature>
<feature type="region of interest" description="Disordered" evidence="1">
    <location>
        <begin position="1"/>
        <end position="143"/>
    </location>
</feature>
<evidence type="ECO:0000313" key="4">
    <source>
        <dbReference type="Proteomes" id="UP000239241"/>
    </source>
</evidence>
<dbReference type="RefSeq" id="WP_104289181.1">
    <property type="nucleotide sequence ID" value="NZ_PSXY01000001.1"/>
</dbReference>
<dbReference type="AlphaFoldDB" id="A0A2S5VYN7"/>
<feature type="compositionally biased region" description="Basic and acidic residues" evidence="1">
    <location>
        <begin position="27"/>
        <end position="38"/>
    </location>
</feature>
<reference evidence="3 4" key="1">
    <citation type="submission" date="2018-02" db="EMBL/GenBank/DDBJ databases">
        <title>Bacteriophage NCPPB3778 and a type I-E CRISPR drive the evolution of the US Biological Select Agent, Rathayibacter toxicus.</title>
        <authorList>
            <person name="Davis E.W.II."/>
            <person name="Tabima J.F."/>
            <person name="Weisberg A.J."/>
            <person name="Lopes L.D."/>
            <person name="Wiseman M.S."/>
            <person name="Wiseman M.S."/>
            <person name="Pupko T."/>
            <person name="Belcher M.S."/>
            <person name="Sechler A.J."/>
            <person name="Tancos M.A."/>
            <person name="Schroeder B.K."/>
            <person name="Murray T.D."/>
            <person name="Luster D.G."/>
            <person name="Schneider W.L."/>
            <person name="Rogers E."/>
            <person name="Andreote F.D."/>
            <person name="Grunwald N.J."/>
            <person name="Putnam M.L."/>
            <person name="Chang J.H."/>
        </authorList>
    </citation>
    <scope>NUCLEOTIDE SEQUENCE [LARGE SCALE GENOMIC DNA]</scope>
    <source>
        <strain evidence="3 4">AY1B3</strain>
    </source>
</reference>
<feature type="compositionally biased region" description="Low complexity" evidence="1">
    <location>
        <begin position="72"/>
        <end position="103"/>
    </location>
</feature>
<keyword evidence="2" id="KW-1133">Transmembrane helix</keyword>
<accession>A0A2S5VYN7</accession>
<feature type="region of interest" description="Disordered" evidence="1">
    <location>
        <begin position="482"/>
        <end position="516"/>
    </location>
</feature>
<feature type="compositionally biased region" description="Acidic residues" evidence="1">
    <location>
        <begin position="268"/>
        <end position="282"/>
    </location>
</feature>
<evidence type="ECO:0000313" key="3">
    <source>
        <dbReference type="EMBL" id="PPF71433.1"/>
    </source>
</evidence>
<feature type="compositionally biased region" description="Low complexity" evidence="1">
    <location>
        <begin position="388"/>
        <end position="397"/>
    </location>
</feature>
<dbReference type="EMBL" id="PSXY01000001">
    <property type="protein sequence ID" value="PPF71433.1"/>
    <property type="molecule type" value="Genomic_DNA"/>
</dbReference>